<proteinExistence type="predicted"/>
<feature type="region of interest" description="Disordered" evidence="1">
    <location>
        <begin position="1"/>
        <end position="77"/>
    </location>
</feature>
<feature type="compositionally biased region" description="Polar residues" evidence="1">
    <location>
        <begin position="64"/>
        <end position="77"/>
    </location>
</feature>
<reference evidence="2" key="1">
    <citation type="journal article" date="2023" name="G3 (Bethesda)">
        <title>A reference genome for the long-term kleptoplast-retaining sea slug Elysia crispata morphotype clarki.</title>
        <authorList>
            <person name="Eastman K.E."/>
            <person name="Pendleton A.L."/>
            <person name="Shaikh M.A."/>
            <person name="Suttiyut T."/>
            <person name="Ogas R."/>
            <person name="Tomko P."/>
            <person name="Gavelis G."/>
            <person name="Widhalm J.R."/>
            <person name="Wisecaver J.H."/>
        </authorList>
    </citation>
    <scope>NUCLEOTIDE SEQUENCE</scope>
    <source>
        <strain evidence="2">ECLA1</strain>
    </source>
</reference>
<dbReference type="EMBL" id="JAWDGP010003399">
    <property type="protein sequence ID" value="KAK3774632.1"/>
    <property type="molecule type" value="Genomic_DNA"/>
</dbReference>
<evidence type="ECO:0000313" key="3">
    <source>
        <dbReference type="Proteomes" id="UP001283361"/>
    </source>
</evidence>
<protein>
    <submittedName>
        <fullName evidence="2">Uncharacterized protein</fullName>
    </submittedName>
</protein>
<dbReference type="Proteomes" id="UP001283361">
    <property type="component" value="Unassembled WGS sequence"/>
</dbReference>
<name>A0AAE1DLB4_9GAST</name>
<feature type="compositionally biased region" description="Basic and acidic residues" evidence="1">
    <location>
        <begin position="30"/>
        <end position="63"/>
    </location>
</feature>
<keyword evidence="3" id="KW-1185">Reference proteome</keyword>
<gene>
    <name evidence="2" type="ORF">RRG08_035060</name>
</gene>
<organism evidence="2 3">
    <name type="scientific">Elysia crispata</name>
    <name type="common">lettuce slug</name>
    <dbReference type="NCBI Taxonomy" id="231223"/>
    <lineage>
        <taxon>Eukaryota</taxon>
        <taxon>Metazoa</taxon>
        <taxon>Spiralia</taxon>
        <taxon>Lophotrochozoa</taxon>
        <taxon>Mollusca</taxon>
        <taxon>Gastropoda</taxon>
        <taxon>Heterobranchia</taxon>
        <taxon>Euthyneura</taxon>
        <taxon>Panpulmonata</taxon>
        <taxon>Sacoglossa</taxon>
        <taxon>Placobranchoidea</taxon>
        <taxon>Plakobranchidae</taxon>
        <taxon>Elysia</taxon>
    </lineage>
</organism>
<accession>A0AAE1DLB4</accession>
<evidence type="ECO:0000313" key="2">
    <source>
        <dbReference type="EMBL" id="KAK3774632.1"/>
    </source>
</evidence>
<sequence length="170" mass="19390">MLLLVSEENKNSINHKRTVPGAERLNGEGVAERDTEDGKDYIKERREGEKVDIGGNNPEDKKTNSFTDKPSPSQPTYQTVCQDHRRSGKISQQTTIFVVGEQDVVTSTIWRPVLIRVRPHLHISLKGHFGAWVVSFHLHRLARHQSFRSAQIRNKKSRWANVLEEKSGVT</sequence>
<comment type="caution">
    <text evidence="2">The sequence shown here is derived from an EMBL/GenBank/DDBJ whole genome shotgun (WGS) entry which is preliminary data.</text>
</comment>
<evidence type="ECO:0000256" key="1">
    <source>
        <dbReference type="SAM" id="MobiDB-lite"/>
    </source>
</evidence>
<dbReference type="AlphaFoldDB" id="A0AAE1DLB4"/>